<evidence type="ECO:0000313" key="3">
    <source>
        <dbReference type="Proteomes" id="UP001066276"/>
    </source>
</evidence>
<dbReference type="EMBL" id="JANPWB010000011">
    <property type="protein sequence ID" value="KAJ1133480.1"/>
    <property type="molecule type" value="Genomic_DNA"/>
</dbReference>
<protein>
    <submittedName>
        <fullName evidence="2">Uncharacterized protein</fullName>
    </submittedName>
</protein>
<dbReference type="Proteomes" id="UP001066276">
    <property type="component" value="Chromosome 7"/>
</dbReference>
<name>A0AAV7Q2N3_PLEWA</name>
<gene>
    <name evidence="2" type="ORF">NDU88_011768</name>
</gene>
<sequence>MHVVAAFSNIEKYTRPERGLRRKGCTPISQLEWAARTSWLRPWVSRPEKKEREDGHDERARFPELETLCSRLSFNPAQDASDWRCPRGVQEDEDGVPRSLGNNKADTFPENPDIRVLSDTKREDGLHTSVEEKDEEEPGSAKSGRTKKSNDDRRTGNHGVPKEAADPGRKGSTGDTLTDRHAPGGTWLTMVRSFLKDNLRVNRESYGRRGEGRDRAEREKKREQFGGNREVTRRGKEKGL</sequence>
<accession>A0AAV7Q2N3</accession>
<keyword evidence="3" id="KW-1185">Reference proteome</keyword>
<dbReference type="AlphaFoldDB" id="A0AAV7Q2N3"/>
<feature type="compositionally biased region" description="Basic and acidic residues" evidence="1">
    <location>
        <begin position="148"/>
        <end position="169"/>
    </location>
</feature>
<feature type="compositionally biased region" description="Basic and acidic residues" evidence="1">
    <location>
        <begin position="112"/>
        <end position="131"/>
    </location>
</feature>
<evidence type="ECO:0000313" key="2">
    <source>
        <dbReference type="EMBL" id="KAJ1133480.1"/>
    </source>
</evidence>
<evidence type="ECO:0000256" key="1">
    <source>
        <dbReference type="SAM" id="MobiDB-lite"/>
    </source>
</evidence>
<organism evidence="2 3">
    <name type="scientific">Pleurodeles waltl</name>
    <name type="common">Iberian ribbed newt</name>
    <dbReference type="NCBI Taxonomy" id="8319"/>
    <lineage>
        <taxon>Eukaryota</taxon>
        <taxon>Metazoa</taxon>
        <taxon>Chordata</taxon>
        <taxon>Craniata</taxon>
        <taxon>Vertebrata</taxon>
        <taxon>Euteleostomi</taxon>
        <taxon>Amphibia</taxon>
        <taxon>Batrachia</taxon>
        <taxon>Caudata</taxon>
        <taxon>Salamandroidea</taxon>
        <taxon>Salamandridae</taxon>
        <taxon>Pleurodelinae</taxon>
        <taxon>Pleurodeles</taxon>
    </lineage>
</organism>
<proteinExistence type="predicted"/>
<feature type="region of interest" description="Disordered" evidence="1">
    <location>
        <begin position="199"/>
        <end position="240"/>
    </location>
</feature>
<reference evidence="2" key="1">
    <citation type="journal article" date="2022" name="bioRxiv">
        <title>Sequencing and chromosome-scale assembly of the giantPleurodeles waltlgenome.</title>
        <authorList>
            <person name="Brown T."/>
            <person name="Elewa A."/>
            <person name="Iarovenko S."/>
            <person name="Subramanian E."/>
            <person name="Araus A.J."/>
            <person name="Petzold A."/>
            <person name="Susuki M."/>
            <person name="Suzuki K.-i.T."/>
            <person name="Hayashi T."/>
            <person name="Toyoda A."/>
            <person name="Oliveira C."/>
            <person name="Osipova E."/>
            <person name="Leigh N.D."/>
            <person name="Simon A."/>
            <person name="Yun M.H."/>
        </authorList>
    </citation>
    <scope>NUCLEOTIDE SEQUENCE</scope>
    <source>
        <strain evidence="2">20211129_DDA</strain>
        <tissue evidence="2">Liver</tissue>
    </source>
</reference>
<comment type="caution">
    <text evidence="2">The sequence shown here is derived from an EMBL/GenBank/DDBJ whole genome shotgun (WGS) entry which is preliminary data.</text>
</comment>
<feature type="region of interest" description="Disordered" evidence="1">
    <location>
        <begin position="77"/>
        <end position="186"/>
    </location>
</feature>